<name>A0A0E9UXQ8_ANGAN</name>
<proteinExistence type="predicted"/>
<reference evidence="1" key="1">
    <citation type="submission" date="2014-11" db="EMBL/GenBank/DDBJ databases">
        <authorList>
            <person name="Amaro Gonzalez C."/>
        </authorList>
    </citation>
    <scope>NUCLEOTIDE SEQUENCE</scope>
</reference>
<protein>
    <submittedName>
        <fullName evidence="1">Uncharacterized protein</fullName>
    </submittedName>
</protein>
<dbReference type="EMBL" id="GBXM01037908">
    <property type="protein sequence ID" value="JAH70669.1"/>
    <property type="molecule type" value="Transcribed_RNA"/>
</dbReference>
<dbReference type="AlphaFoldDB" id="A0A0E9UXQ8"/>
<evidence type="ECO:0000313" key="1">
    <source>
        <dbReference type="EMBL" id="JAH70669.1"/>
    </source>
</evidence>
<accession>A0A0E9UXQ8</accession>
<reference evidence="1" key="2">
    <citation type="journal article" date="2015" name="Fish Shellfish Immunol.">
        <title>Early steps in the European eel (Anguilla anguilla)-Vibrio vulnificus interaction in the gills: Role of the RtxA13 toxin.</title>
        <authorList>
            <person name="Callol A."/>
            <person name="Pajuelo D."/>
            <person name="Ebbesson L."/>
            <person name="Teles M."/>
            <person name="MacKenzie S."/>
            <person name="Amaro C."/>
        </authorList>
    </citation>
    <scope>NUCLEOTIDE SEQUENCE</scope>
</reference>
<sequence length="61" mass="6682">MQFLPSGHRAPAAITIKQCPVRSNPIKLDSQSFGSISFIAITRKLQTVQCDGLANRRLNGK</sequence>
<organism evidence="1">
    <name type="scientific">Anguilla anguilla</name>
    <name type="common">European freshwater eel</name>
    <name type="synonym">Muraena anguilla</name>
    <dbReference type="NCBI Taxonomy" id="7936"/>
    <lineage>
        <taxon>Eukaryota</taxon>
        <taxon>Metazoa</taxon>
        <taxon>Chordata</taxon>
        <taxon>Craniata</taxon>
        <taxon>Vertebrata</taxon>
        <taxon>Euteleostomi</taxon>
        <taxon>Actinopterygii</taxon>
        <taxon>Neopterygii</taxon>
        <taxon>Teleostei</taxon>
        <taxon>Anguilliformes</taxon>
        <taxon>Anguillidae</taxon>
        <taxon>Anguilla</taxon>
    </lineage>
</organism>